<protein>
    <submittedName>
        <fullName evidence="1">Uncharacterized protein</fullName>
    </submittedName>
</protein>
<dbReference type="Proteomes" id="UP000593735">
    <property type="component" value="Chromosome"/>
</dbReference>
<gene>
    <name evidence="1" type="ORF">INP52_03890</name>
</gene>
<keyword evidence="2" id="KW-1185">Reference proteome</keyword>
<proteinExistence type="predicted"/>
<dbReference type="EMBL" id="CP063767">
    <property type="protein sequence ID" value="QOY61339.1"/>
    <property type="molecule type" value="Genomic_DNA"/>
</dbReference>
<sequence length="212" mass="23077">MSYRKSVNETMTAISTAAADAQAKIEKARRFKEGNRKNLRDRIVGTEGFRQNNDAYDRQISDAKAAFRETAQRAMDEYAKQRSASFVPRPRDVSPETMQFLSLIDLTQAEAAQLVREAKQKDGNYTLARMIYANANRQGIDMHDDAAGYIAKCEGAISSLTETCSSMLDDESGAYAKAFGQVVASAAKDVSEASDAYMGSAGVTSEGLPIEG</sequence>
<accession>A0A7S7RVI4</accession>
<evidence type="ECO:0000313" key="1">
    <source>
        <dbReference type="EMBL" id="QOY61339.1"/>
    </source>
</evidence>
<reference evidence="1 2" key="1">
    <citation type="submission" date="2020-10" db="EMBL/GenBank/DDBJ databases">
        <title>Olsenella immobilis sp.nov., isolated from the mud in a fermentation cellar used for the production of Chinese strong-flavoured liquor.</title>
        <authorList>
            <person name="Lu L."/>
        </authorList>
    </citation>
    <scope>NUCLEOTIDE SEQUENCE [LARGE SCALE GENOMIC DNA]</scope>
    <source>
        <strain evidence="1 2">LZLJ-2</strain>
    </source>
</reference>
<dbReference type="RefSeq" id="WP_194372573.1">
    <property type="nucleotide sequence ID" value="NZ_CP063767.1"/>
</dbReference>
<dbReference type="KEGG" id="tio:INP52_03890"/>
<dbReference type="AlphaFoldDB" id="A0A7S7RVI4"/>
<organism evidence="1 2">
    <name type="scientific">Thermophilibacter immobilis</name>
    <dbReference type="NCBI Taxonomy" id="2779519"/>
    <lineage>
        <taxon>Bacteria</taxon>
        <taxon>Bacillati</taxon>
        <taxon>Actinomycetota</taxon>
        <taxon>Coriobacteriia</taxon>
        <taxon>Coriobacteriales</taxon>
        <taxon>Atopobiaceae</taxon>
        <taxon>Thermophilibacter</taxon>
    </lineage>
</organism>
<evidence type="ECO:0000313" key="2">
    <source>
        <dbReference type="Proteomes" id="UP000593735"/>
    </source>
</evidence>
<name>A0A7S7RVI4_9ACTN</name>